<dbReference type="SUPFAM" id="SSF51197">
    <property type="entry name" value="Clavaminate synthase-like"/>
    <property type="match status" value="1"/>
</dbReference>
<comment type="cofactor">
    <cofactor evidence="1">
        <name>Fe(2+)</name>
        <dbReference type="ChEBI" id="CHEBI:29033"/>
    </cofactor>
</comment>
<evidence type="ECO:0000256" key="1">
    <source>
        <dbReference type="ARBA" id="ARBA00001954"/>
    </source>
</evidence>
<evidence type="ECO:0000256" key="5">
    <source>
        <dbReference type="ARBA" id="ARBA00023002"/>
    </source>
</evidence>
<dbReference type="InterPro" id="IPR051178">
    <property type="entry name" value="TfdA_dioxygenase"/>
</dbReference>
<proteinExistence type="inferred from homology"/>
<keyword evidence="6" id="KW-0408">Iron</keyword>
<evidence type="ECO:0000256" key="3">
    <source>
        <dbReference type="ARBA" id="ARBA00022723"/>
    </source>
</evidence>
<comment type="similarity">
    <text evidence="2">Belongs to the TfdA dioxygenase family.</text>
</comment>
<dbReference type="PANTHER" id="PTHR43779">
    <property type="entry name" value="DIOXYGENASE RV0097-RELATED"/>
    <property type="match status" value="1"/>
</dbReference>
<dbReference type="Gene3D" id="3.60.130.10">
    <property type="entry name" value="Clavaminate synthase-like"/>
    <property type="match status" value="1"/>
</dbReference>
<reference evidence="8" key="1">
    <citation type="submission" date="2020-04" db="EMBL/GenBank/DDBJ databases">
        <authorList>
            <person name="Chiriac C."/>
            <person name="Salcher M."/>
            <person name="Ghai R."/>
            <person name="Kavagutti S V."/>
        </authorList>
    </citation>
    <scope>NUCLEOTIDE SEQUENCE</scope>
</reference>
<protein>
    <submittedName>
        <fullName evidence="8">TauD/TfdA-like domain containing protein</fullName>
    </submittedName>
</protein>
<gene>
    <name evidence="8" type="ORF">UFOVP257_147</name>
</gene>
<evidence type="ECO:0000259" key="7">
    <source>
        <dbReference type="Pfam" id="PF02668"/>
    </source>
</evidence>
<dbReference type="PANTHER" id="PTHR43779:SF2">
    <property type="entry name" value="ALPHA-KETOGLUTARATE-DEPENDENT XANTHINE DIOXYGENASE XAN1"/>
    <property type="match status" value="1"/>
</dbReference>
<evidence type="ECO:0000256" key="6">
    <source>
        <dbReference type="ARBA" id="ARBA00023004"/>
    </source>
</evidence>
<evidence type="ECO:0000256" key="2">
    <source>
        <dbReference type="ARBA" id="ARBA00005896"/>
    </source>
</evidence>
<accession>A0A6J5LJU5</accession>
<evidence type="ECO:0000256" key="4">
    <source>
        <dbReference type="ARBA" id="ARBA00022964"/>
    </source>
</evidence>
<keyword evidence="3" id="KW-0479">Metal-binding</keyword>
<dbReference type="EMBL" id="LR796274">
    <property type="protein sequence ID" value="CAB4133347.1"/>
    <property type="molecule type" value="Genomic_DNA"/>
</dbReference>
<dbReference type="GO" id="GO:0046872">
    <property type="term" value="F:metal ion binding"/>
    <property type="evidence" value="ECO:0007669"/>
    <property type="project" value="UniProtKB-KW"/>
</dbReference>
<keyword evidence="4" id="KW-0223">Dioxygenase</keyword>
<keyword evidence="5" id="KW-0560">Oxidoreductase</keyword>
<dbReference type="Pfam" id="PF02668">
    <property type="entry name" value="TauD"/>
    <property type="match status" value="1"/>
</dbReference>
<dbReference type="InterPro" id="IPR003819">
    <property type="entry name" value="TauD/TfdA-like"/>
</dbReference>
<name>A0A6J5LJU5_9CAUD</name>
<feature type="domain" description="TauD/TfdA-like" evidence="7">
    <location>
        <begin position="125"/>
        <end position="299"/>
    </location>
</feature>
<sequence length="347" mass="40014">MKVSKIPGLGRFGVFIDDLDFTNLTDDEWHELGQQHLNNLVTIIRNVSLTPSEYESWASKWITERNISAYRLLKKYNANSLSEIFFQKDTSKLDQEDKDWFNSVSNILAREEVGKETNMLRVTGMKDKQGNALGMFADGELLWHSNESGSLIFAPAVSLLGFRGVVGSATGFLTTPDWYEEQTESFRSELDEMVICHKFTAGKINPGLRKEQDLIMYKNMCPEDAEIPLVIQSPIGIKGLHYSINTIDSIKGMSKEESNKVFEYINKTLFVDKYIYDHWYSQDNDICFFDNSITLHRRLGGISNRLCYRIQGDYEKITPKILNPYFQEPFISKYEDNLSELKLLLRN</sequence>
<evidence type="ECO:0000313" key="8">
    <source>
        <dbReference type="EMBL" id="CAB4133347.1"/>
    </source>
</evidence>
<dbReference type="InterPro" id="IPR042098">
    <property type="entry name" value="TauD-like_sf"/>
</dbReference>
<dbReference type="GO" id="GO:0051213">
    <property type="term" value="F:dioxygenase activity"/>
    <property type="evidence" value="ECO:0007669"/>
    <property type="project" value="UniProtKB-KW"/>
</dbReference>
<organism evidence="8">
    <name type="scientific">uncultured Caudovirales phage</name>
    <dbReference type="NCBI Taxonomy" id="2100421"/>
    <lineage>
        <taxon>Viruses</taxon>
        <taxon>Duplodnaviria</taxon>
        <taxon>Heunggongvirae</taxon>
        <taxon>Uroviricota</taxon>
        <taxon>Caudoviricetes</taxon>
        <taxon>Peduoviridae</taxon>
        <taxon>Maltschvirus</taxon>
        <taxon>Maltschvirus maltsch</taxon>
    </lineage>
</organism>